<keyword evidence="2" id="KW-0472">Membrane</keyword>
<keyword evidence="2" id="KW-0812">Transmembrane</keyword>
<dbReference type="AlphaFoldDB" id="A0A9Q8VHC4"/>
<proteinExistence type="predicted"/>
<dbReference type="OrthoDB" id="5381672at2759"/>
<dbReference type="Proteomes" id="UP000829364">
    <property type="component" value="Chromosome 12"/>
</dbReference>
<sequence length="566" mass="62728">MVLGISQNLIQAALVNYQYVFVPRNIYRVDGYQADILGRFSDDPDDDGHTITMTRNRLIAAKNTDPQVRLWSTMQTCSGILQDDEFPCRAPGTQYTLGNLANVKDAFWSQLPIGFSTGLLRQFAPTINSTTSLNSLTSEEFELSCLNKNDSLYLSYHGQDPNVEFNFEVCMPGNMTQSPWKAIRTRQEFREELLLRASLSGSGRETFKSGIHVRNISVSTTAAYFQLPNYDNYQSILPRLDSDADPTELCGKLPDCAIQTMGTKKYSRMVVANDTNSGTKNVTKNPHKGPLLTIALALFGPGSFFNNTRKDYGVDELGQAQCSRVLPMTHLFRQADGRRIGSTDIDPCIKKTKEDRTVSLQAQYIWSFLTDSVDDQARITNAFDAAAFLTHDVVMTGSLSKSDWKISYDLGDSNYIIPDIEHYPRRIISAHLAVYLACLVALAMYSAVIPRWASELDSLVMMQIGASMAAELPFLLTPEAEDVEVLDSADGWIGEETGGNGTEDDEGSSGGGTTANISALKLGGSTPLKGGRRYRSYTHKDDCWYDWLPFYHTYSGGHMQSAGTKE</sequence>
<reference evidence="3" key="1">
    <citation type="submission" date="2021-11" db="EMBL/GenBank/DDBJ databases">
        <title>Purpureocillium_takamizusanense_genome.</title>
        <authorList>
            <person name="Nguyen N.-H."/>
        </authorList>
    </citation>
    <scope>NUCLEOTIDE SEQUENCE</scope>
    <source>
        <strain evidence="3">PT3</strain>
    </source>
</reference>
<feature type="region of interest" description="Disordered" evidence="1">
    <location>
        <begin position="491"/>
        <end position="516"/>
    </location>
</feature>
<organism evidence="3 4">
    <name type="scientific">Purpureocillium takamizusanense</name>
    <dbReference type="NCBI Taxonomy" id="2060973"/>
    <lineage>
        <taxon>Eukaryota</taxon>
        <taxon>Fungi</taxon>
        <taxon>Dikarya</taxon>
        <taxon>Ascomycota</taxon>
        <taxon>Pezizomycotina</taxon>
        <taxon>Sordariomycetes</taxon>
        <taxon>Hypocreomycetidae</taxon>
        <taxon>Hypocreales</taxon>
        <taxon>Ophiocordycipitaceae</taxon>
        <taxon>Purpureocillium</taxon>
    </lineage>
</organism>
<accession>A0A9Q8VHC4</accession>
<keyword evidence="4" id="KW-1185">Reference proteome</keyword>
<dbReference type="GeneID" id="72072324"/>
<name>A0A9Q8VHC4_9HYPO</name>
<feature type="transmembrane region" description="Helical" evidence="2">
    <location>
        <begin position="432"/>
        <end position="453"/>
    </location>
</feature>
<evidence type="ECO:0000313" key="3">
    <source>
        <dbReference type="EMBL" id="UNI24647.1"/>
    </source>
</evidence>
<evidence type="ECO:0000256" key="1">
    <source>
        <dbReference type="SAM" id="MobiDB-lite"/>
    </source>
</evidence>
<gene>
    <name evidence="3" type="ORF">JDV02_010380</name>
</gene>
<dbReference type="EMBL" id="CP086365">
    <property type="protein sequence ID" value="UNI24647.1"/>
    <property type="molecule type" value="Genomic_DNA"/>
</dbReference>
<dbReference type="RefSeq" id="XP_047848128.1">
    <property type="nucleotide sequence ID" value="XM_047992115.1"/>
</dbReference>
<keyword evidence="2" id="KW-1133">Transmembrane helix</keyword>
<evidence type="ECO:0000313" key="4">
    <source>
        <dbReference type="Proteomes" id="UP000829364"/>
    </source>
</evidence>
<dbReference type="KEGG" id="ptkz:JDV02_010380"/>
<evidence type="ECO:0000256" key="2">
    <source>
        <dbReference type="SAM" id="Phobius"/>
    </source>
</evidence>
<protein>
    <submittedName>
        <fullName evidence="3">Uncharacterized protein</fullName>
    </submittedName>
</protein>